<evidence type="ECO:0000256" key="1">
    <source>
        <dbReference type="SAM" id="Phobius"/>
    </source>
</evidence>
<feature type="transmembrane region" description="Helical" evidence="1">
    <location>
        <begin position="15"/>
        <end position="34"/>
    </location>
</feature>
<protein>
    <submittedName>
        <fullName evidence="2">Uncharacterized protein</fullName>
    </submittedName>
</protein>
<dbReference type="EMBL" id="JAOYFB010000039">
    <property type="protein sequence ID" value="KAK4030288.1"/>
    <property type="molecule type" value="Genomic_DNA"/>
</dbReference>
<sequence length="74" mass="8523">MGAYFPADTSGKVNILLAAVNFLFLLIDWAPLIFKRDENWSADDVNTFFLNKDILALFYAYKEERGRFRDGGHC</sequence>
<keyword evidence="1" id="KW-0812">Transmembrane</keyword>
<proteinExistence type="predicted"/>
<gene>
    <name evidence="2" type="ORF">OUZ56_023277</name>
</gene>
<keyword evidence="3" id="KW-1185">Reference proteome</keyword>
<name>A0ABR0AYV5_9CRUS</name>
<evidence type="ECO:0000313" key="3">
    <source>
        <dbReference type="Proteomes" id="UP001234178"/>
    </source>
</evidence>
<reference evidence="2 3" key="1">
    <citation type="journal article" date="2023" name="Nucleic Acids Res.">
        <title>The hologenome of Daphnia magna reveals possible DNA methylation and microbiome-mediated evolution of the host genome.</title>
        <authorList>
            <person name="Chaturvedi A."/>
            <person name="Li X."/>
            <person name="Dhandapani V."/>
            <person name="Marshall H."/>
            <person name="Kissane S."/>
            <person name="Cuenca-Cambronero M."/>
            <person name="Asole G."/>
            <person name="Calvet F."/>
            <person name="Ruiz-Romero M."/>
            <person name="Marangio P."/>
            <person name="Guigo R."/>
            <person name="Rago D."/>
            <person name="Mirbahai L."/>
            <person name="Eastwood N."/>
            <person name="Colbourne J.K."/>
            <person name="Zhou J."/>
            <person name="Mallon E."/>
            <person name="Orsini L."/>
        </authorList>
    </citation>
    <scope>NUCLEOTIDE SEQUENCE [LARGE SCALE GENOMIC DNA]</scope>
    <source>
        <strain evidence="2">LRV0_1</strain>
    </source>
</reference>
<organism evidence="2 3">
    <name type="scientific">Daphnia magna</name>
    <dbReference type="NCBI Taxonomy" id="35525"/>
    <lineage>
        <taxon>Eukaryota</taxon>
        <taxon>Metazoa</taxon>
        <taxon>Ecdysozoa</taxon>
        <taxon>Arthropoda</taxon>
        <taxon>Crustacea</taxon>
        <taxon>Branchiopoda</taxon>
        <taxon>Diplostraca</taxon>
        <taxon>Cladocera</taxon>
        <taxon>Anomopoda</taxon>
        <taxon>Daphniidae</taxon>
        <taxon>Daphnia</taxon>
    </lineage>
</organism>
<dbReference type="Proteomes" id="UP001234178">
    <property type="component" value="Unassembled WGS sequence"/>
</dbReference>
<accession>A0ABR0AYV5</accession>
<evidence type="ECO:0000313" key="2">
    <source>
        <dbReference type="EMBL" id="KAK4030288.1"/>
    </source>
</evidence>
<comment type="caution">
    <text evidence="2">The sequence shown here is derived from an EMBL/GenBank/DDBJ whole genome shotgun (WGS) entry which is preliminary data.</text>
</comment>
<keyword evidence="1" id="KW-1133">Transmembrane helix</keyword>
<keyword evidence="1" id="KW-0472">Membrane</keyword>